<dbReference type="PANTHER" id="PTHR11757:SF19">
    <property type="entry name" value="PROLYL ENDOPEPTIDASE-LIKE"/>
    <property type="match status" value="1"/>
</dbReference>
<protein>
    <recommendedName>
        <fullName evidence="3">Prolyl endopeptidase</fullName>
        <ecNumber evidence="3">3.4.21.-</ecNumber>
    </recommendedName>
</protein>
<keyword evidence="3" id="KW-0645">Protease</keyword>
<dbReference type="AlphaFoldDB" id="A0A9C7PQV8"/>
<dbReference type="SUPFAM" id="SSF50993">
    <property type="entry name" value="Peptidase/esterase 'gauge' domain"/>
    <property type="match status" value="1"/>
</dbReference>
<dbReference type="OrthoDB" id="248387at2759"/>
<dbReference type="Proteomes" id="UP001061958">
    <property type="component" value="Unassembled WGS sequence"/>
</dbReference>
<dbReference type="SUPFAM" id="SSF53474">
    <property type="entry name" value="alpha/beta-Hydrolases"/>
    <property type="match status" value="1"/>
</dbReference>
<dbReference type="InterPro" id="IPR051543">
    <property type="entry name" value="Serine_Peptidase_S9A"/>
</dbReference>
<name>A0A9C7PQV8_9RHOD</name>
<dbReference type="PRINTS" id="PR00862">
    <property type="entry name" value="PROLIGOPTASE"/>
</dbReference>
<evidence type="ECO:0000256" key="2">
    <source>
        <dbReference type="ARBA" id="ARBA00045448"/>
    </source>
</evidence>
<organism evidence="5 6">
    <name type="scientific">Galdieria partita</name>
    <dbReference type="NCBI Taxonomy" id="83374"/>
    <lineage>
        <taxon>Eukaryota</taxon>
        <taxon>Rhodophyta</taxon>
        <taxon>Bangiophyceae</taxon>
        <taxon>Galdieriales</taxon>
        <taxon>Galdieriaceae</taxon>
        <taxon>Galdieria</taxon>
    </lineage>
</organism>
<accession>A0A9C7PQV8</accession>
<reference evidence="5" key="2">
    <citation type="submission" date="2022-01" db="EMBL/GenBank/DDBJ databases">
        <authorList>
            <person name="Hirooka S."/>
            <person name="Miyagishima S.Y."/>
        </authorList>
    </citation>
    <scope>NUCLEOTIDE SEQUENCE</scope>
    <source>
        <strain evidence="5">NBRC 102759</strain>
    </source>
</reference>
<dbReference type="Pfam" id="PF00326">
    <property type="entry name" value="Peptidase_S9"/>
    <property type="match status" value="1"/>
</dbReference>
<dbReference type="PANTHER" id="PTHR11757">
    <property type="entry name" value="PROTEASE FAMILY S9A OLIGOPEPTIDASE"/>
    <property type="match status" value="1"/>
</dbReference>
<reference evidence="5" key="1">
    <citation type="journal article" date="2022" name="Proc. Natl. Acad. Sci. U.S.A.">
        <title>Life cycle and functional genomics of the unicellular red alga Galdieria for elucidating algal and plant evolution and industrial use.</title>
        <authorList>
            <person name="Hirooka S."/>
            <person name="Itabashi T."/>
            <person name="Ichinose T.M."/>
            <person name="Onuma R."/>
            <person name="Fujiwara T."/>
            <person name="Yamashita S."/>
            <person name="Jong L.W."/>
            <person name="Tomita R."/>
            <person name="Iwane A.H."/>
            <person name="Miyagishima S.Y."/>
        </authorList>
    </citation>
    <scope>NUCLEOTIDE SEQUENCE</scope>
    <source>
        <strain evidence="5">NBRC 102759</strain>
    </source>
</reference>
<dbReference type="GO" id="GO:0006508">
    <property type="term" value="P:proteolysis"/>
    <property type="evidence" value="ECO:0007669"/>
    <property type="project" value="UniProtKB-KW"/>
</dbReference>
<comment type="similarity">
    <text evidence="1 3">Belongs to the peptidase S9A family.</text>
</comment>
<evidence type="ECO:0000313" key="6">
    <source>
        <dbReference type="Proteomes" id="UP001061958"/>
    </source>
</evidence>
<evidence type="ECO:0000259" key="4">
    <source>
        <dbReference type="Pfam" id="PF00326"/>
    </source>
</evidence>
<proteinExistence type="inferred from homology"/>
<dbReference type="EMBL" id="BQMJ01000004">
    <property type="protein sequence ID" value="GJQ08835.1"/>
    <property type="molecule type" value="Genomic_DNA"/>
</dbReference>
<keyword evidence="6" id="KW-1185">Reference proteome</keyword>
<keyword evidence="3" id="KW-0378">Hydrolase</keyword>
<dbReference type="Gene3D" id="2.130.10.120">
    <property type="entry name" value="Prolyl oligopeptidase, N-terminal domain"/>
    <property type="match status" value="1"/>
</dbReference>
<dbReference type="InterPro" id="IPR001375">
    <property type="entry name" value="Peptidase_S9_cat"/>
</dbReference>
<feature type="domain" description="Peptidase S9 prolyl oligopeptidase catalytic" evidence="4">
    <location>
        <begin position="543"/>
        <end position="635"/>
    </location>
</feature>
<dbReference type="GO" id="GO:0004252">
    <property type="term" value="F:serine-type endopeptidase activity"/>
    <property type="evidence" value="ECO:0007669"/>
    <property type="project" value="UniProtKB-UniRule"/>
</dbReference>
<dbReference type="InterPro" id="IPR002470">
    <property type="entry name" value="Peptidase_S9A"/>
</dbReference>
<evidence type="ECO:0000313" key="5">
    <source>
        <dbReference type="EMBL" id="GJQ08835.1"/>
    </source>
</evidence>
<comment type="caution">
    <text evidence="5">The sequence shown here is derived from an EMBL/GenBank/DDBJ whole genome shotgun (WGS) entry which is preliminary data.</text>
</comment>
<evidence type="ECO:0000256" key="1">
    <source>
        <dbReference type="ARBA" id="ARBA00005228"/>
    </source>
</evidence>
<sequence length="790" mass="91847">MIGNNISLLQRLLKPTVCILRCSKTVQSCTAFCTTVDSHLRETLQKTKKETVSLKWLQNETFPKTVAFETKQNERTNIALGTFRRDIGRIASKVDLRLQLFWFQEEYIFYRNSLYEYIYDTTQSTPRIFVQPVDTPNECRRATKIILEKSLSKFSNQNPQLFPELLNPSPLEDTIGIIWRNEKNDSQTCTLFDLSKESSKGHNSGECLSSFVQTFAGIRNMAWLNNGNAFALLVEEDKKGIERLILYYKEGVNSTWKQFVFLEMKQKYGSMDLHTSHDSKYVIVHIQSLHGTEILWSPTMNETKNILDNWKRIQLEGINQITHGSNYFYWIHHPSYEKPQVVYMLKDLEGFSTCIQLDLPLLDSVLLDLYVTSDYIVVLCRQQTNLYLFKTKCSFDSLISKQSKERKEGNLTYHPQWESVSFPFKTDSASFCRQSDSWSYNCNKLLIYVASPTVPIQLYSLDLASGSFRIVPTSKQQFPSWNTCSLSSFEWHRLWTSHNAMDNSCIPYTIVHKKGLCRNGKAPVLLESYGCYGESLDTQLSPSFMLLLEQGWILCFAHIRGGGELGCKWHLAGTQYGKHISKDDILSVIQSLVDQQWSKPGQIFARTFSAGSISLLHAVYERPEIFGGISLYSPFCCPYDSIKQQGSLQDSYLDHLEFGDSWTSICPWRRFNARFLRIRRSLFPWKTPITFDSLDQIQEDYRWFLRLPNIFFQVKEGDDCVPTWMAYKFVYGYEFTRLCMHLSPCKEDTLRSRNMTVYTWKDAGKHRSPFPTLASAMELAFWKYCLRRQR</sequence>
<dbReference type="Gene3D" id="3.40.50.1820">
    <property type="entry name" value="alpha/beta hydrolase"/>
    <property type="match status" value="1"/>
</dbReference>
<dbReference type="EC" id="3.4.21.-" evidence="3"/>
<dbReference type="InterPro" id="IPR029058">
    <property type="entry name" value="AB_hydrolase_fold"/>
</dbReference>
<evidence type="ECO:0000256" key="3">
    <source>
        <dbReference type="RuleBase" id="RU368024"/>
    </source>
</evidence>
<comment type="function">
    <text evidence="2">Serine peptidase whose precise substrate specificity remains unclear. Does not cleave peptides after a arginine or lysine residue. Regulates trans-Golgi network morphology and sorting by regulating the membrane binding of the AP-1 complex. May play a role in the regulation of synaptic vesicle exocytosis.</text>
</comment>
<keyword evidence="3" id="KW-0720">Serine protease</keyword>
<gene>
    <name evidence="5" type="ORF">GpartN1_g626.t1</name>
</gene>